<gene>
    <name evidence="2" type="primary">ypjK</name>
</gene>
<reference evidence="2" key="1">
    <citation type="submission" date="2015-03" db="EMBL/GenBank/DDBJ databases">
        <title>Complete genome sequences of four Salmonella Typhimurium IncHI1 plasmids and their characteristics.</title>
        <authorList>
            <person name="Kubasova T."/>
            <person name="Matiasovicova J."/>
            <person name="Cejkova D."/>
            <person name="Sekelova Z."/>
            <person name="Polansky O."/>
            <person name="Medvecky M."/>
            <person name="Rychlik I."/>
            <person name="Juricova H."/>
        </authorList>
    </citation>
    <scope>NUCLEOTIDE SEQUENCE</scope>
    <source>
        <strain evidence="2">8025</strain>
        <plasmid evidence="2">p8025</plasmid>
    </source>
</reference>
<geneLocation type="plasmid" evidence="2">
    <name>p8025</name>
</geneLocation>
<dbReference type="AlphaFoldDB" id="A0A0G3B0R5"/>
<organism evidence="2">
    <name type="scientific">Salmonella typhimurium</name>
    <dbReference type="NCBI Taxonomy" id="90371"/>
    <lineage>
        <taxon>Bacteria</taxon>
        <taxon>Pseudomonadati</taxon>
        <taxon>Pseudomonadota</taxon>
        <taxon>Gammaproteobacteria</taxon>
        <taxon>Enterobacterales</taxon>
        <taxon>Enterobacteriaceae</taxon>
        <taxon>Salmonella</taxon>
    </lineage>
</organism>
<sequence>MRSIWFSSCRRVSGVTTVCVVLLKTRSLFRPYPIFALSSSHCLRLFRPTAHQNSASVVINPATGRSPMPVIAIIAIVAIVIILNKTGVSDSLTALTLATVAALLTGGGAAGAASVALTPFAGVPVGIFVGIYVFAKVVRLISGKK</sequence>
<dbReference type="EMBL" id="KP899803">
    <property type="protein sequence ID" value="AKJ19721.1"/>
    <property type="molecule type" value="Genomic_DNA"/>
</dbReference>
<feature type="transmembrane region" description="Helical" evidence="1">
    <location>
        <begin position="95"/>
        <end position="117"/>
    </location>
</feature>
<proteinExistence type="predicted"/>
<keyword evidence="1" id="KW-0472">Membrane</keyword>
<keyword evidence="2" id="KW-0614">Plasmid</keyword>
<evidence type="ECO:0000313" key="2">
    <source>
        <dbReference type="EMBL" id="AKJ19721.1"/>
    </source>
</evidence>
<keyword evidence="1" id="KW-1133">Transmembrane helix</keyword>
<accession>A0A0G3B0R5</accession>
<feature type="transmembrane region" description="Helical" evidence="1">
    <location>
        <begin position="66"/>
        <end position="83"/>
    </location>
</feature>
<name>A0A0G3B0R5_SALTM</name>
<keyword evidence="1" id="KW-0812">Transmembrane</keyword>
<evidence type="ECO:0000256" key="1">
    <source>
        <dbReference type="SAM" id="Phobius"/>
    </source>
</evidence>
<feature type="transmembrane region" description="Helical" evidence="1">
    <location>
        <begin position="123"/>
        <end position="141"/>
    </location>
</feature>
<protein>
    <submittedName>
        <fullName evidence="2">YpjK</fullName>
    </submittedName>
</protein>